<dbReference type="Proteomes" id="UP001321473">
    <property type="component" value="Unassembled WGS sequence"/>
</dbReference>
<dbReference type="Pfam" id="PF13359">
    <property type="entry name" value="DDE_Tnp_4"/>
    <property type="match status" value="1"/>
</dbReference>
<gene>
    <name evidence="5" type="ORF">V5799_024413</name>
</gene>
<reference evidence="5 6" key="1">
    <citation type="journal article" date="2023" name="Arcadia Sci">
        <title>De novo assembly of a long-read Amblyomma americanum tick genome.</title>
        <authorList>
            <person name="Chou S."/>
            <person name="Poskanzer K.E."/>
            <person name="Rollins M."/>
            <person name="Thuy-Boun P.S."/>
        </authorList>
    </citation>
    <scope>NUCLEOTIDE SEQUENCE [LARGE SCALE GENOMIC DNA]</scope>
    <source>
        <strain evidence="5">F_SG_1</strain>
        <tissue evidence="5">Salivary glands</tissue>
    </source>
</reference>
<sequence length="354" mass="40563">MSRVCASDPERVRLLILEEYYLLEKKKIIFAMYPGSASEEDVDTPALPGSFERGNHRLLLLEEYFLLEKKLLEDMQAPRRWWVRPLWKNRSTQSEFYTAMPLLISGDPDYFRKYYRMTPDRSEQLHALVEGPLTKGYLTREPLPSRMRLAITLRRCVESAFGVMASRFRILRRVINLKPKNVDFLVLASCALHNFLTEDECYMDALYVDQEDHFGNVTKVQWRSTLAADGGSAMLGLQPPAGHNFSRAAAEARDIFCSYFVSKFKTGVRHHCRRKALGPGVRYIDHGFTSLPLWRFLAADGLHTSFEGVGLLAQHFKAELNYPLHGDAAPLTSPPSIPPPPPPMPKRRYNTRKT</sequence>
<comment type="cofactor">
    <cofactor evidence="1">
        <name>a divalent metal cation</name>
        <dbReference type="ChEBI" id="CHEBI:60240"/>
    </cofactor>
</comment>
<evidence type="ECO:0000313" key="6">
    <source>
        <dbReference type="Proteomes" id="UP001321473"/>
    </source>
</evidence>
<dbReference type="GO" id="GO:0046872">
    <property type="term" value="F:metal ion binding"/>
    <property type="evidence" value="ECO:0007669"/>
    <property type="project" value="UniProtKB-KW"/>
</dbReference>
<dbReference type="InterPro" id="IPR027806">
    <property type="entry name" value="HARBI1_dom"/>
</dbReference>
<feature type="region of interest" description="Disordered" evidence="3">
    <location>
        <begin position="329"/>
        <end position="354"/>
    </location>
</feature>
<feature type="compositionally biased region" description="Pro residues" evidence="3">
    <location>
        <begin position="332"/>
        <end position="344"/>
    </location>
</feature>
<organism evidence="5 6">
    <name type="scientific">Amblyomma americanum</name>
    <name type="common">Lone star tick</name>
    <dbReference type="NCBI Taxonomy" id="6943"/>
    <lineage>
        <taxon>Eukaryota</taxon>
        <taxon>Metazoa</taxon>
        <taxon>Ecdysozoa</taxon>
        <taxon>Arthropoda</taxon>
        <taxon>Chelicerata</taxon>
        <taxon>Arachnida</taxon>
        <taxon>Acari</taxon>
        <taxon>Parasitiformes</taxon>
        <taxon>Ixodida</taxon>
        <taxon>Ixodoidea</taxon>
        <taxon>Ixodidae</taxon>
        <taxon>Amblyomminae</taxon>
        <taxon>Amblyomma</taxon>
    </lineage>
</organism>
<evidence type="ECO:0000256" key="1">
    <source>
        <dbReference type="ARBA" id="ARBA00001968"/>
    </source>
</evidence>
<protein>
    <recommendedName>
        <fullName evidence="4">DDE Tnp4 domain-containing protein</fullName>
    </recommendedName>
</protein>
<evidence type="ECO:0000256" key="2">
    <source>
        <dbReference type="ARBA" id="ARBA00022723"/>
    </source>
</evidence>
<keyword evidence="2" id="KW-0479">Metal-binding</keyword>
<accession>A0AAQ4ECM4</accession>
<feature type="compositionally biased region" description="Basic residues" evidence="3">
    <location>
        <begin position="345"/>
        <end position="354"/>
    </location>
</feature>
<dbReference type="EMBL" id="JARKHS020018435">
    <property type="protein sequence ID" value="KAK8772343.1"/>
    <property type="molecule type" value="Genomic_DNA"/>
</dbReference>
<comment type="caution">
    <text evidence="5">The sequence shown here is derived from an EMBL/GenBank/DDBJ whole genome shotgun (WGS) entry which is preliminary data.</text>
</comment>
<keyword evidence="6" id="KW-1185">Reference proteome</keyword>
<evidence type="ECO:0000259" key="4">
    <source>
        <dbReference type="Pfam" id="PF13359"/>
    </source>
</evidence>
<name>A0AAQ4ECM4_AMBAM</name>
<proteinExistence type="predicted"/>
<evidence type="ECO:0000256" key="3">
    <source>
        <dbReference type="SAM" id="MobiDB-lite"/>
    </source>
</evidence>
<feature type="domain" description="DDE Tnp4" evidence="4">
    <location>
        <begin position="148"/>
        <end position="194"/>
    </location>
</feature>
<evidence type="ECO:0000313" key="5">
    <source>
        <dbReference type="EMBL" id="KAK8772343.1"/>
    </source>
</evidence>
<dbReference type="AlphaFoldDB" id="A0AAQ4ECM4"/>